<comment type="caution">
    <text evidence="1">The sequence shown here is derived from an EMBL/GenBank/DDBJ whole genome shotgun (WGS) entry which is preliminary data.</text>
</comment>
<protein>
    <recommendedName>
        <fullName evidence="3">DNA methylase N-4</fullName>
    </recommendedName>
</protein>
<dbReference type="EMBL" id="JAQNSG010000008">
    <property type="protein sequence ID" value="MDC1880578.1"/>
    <property type="molecule type" value="Genomic_DNA"/>
</dbReference>
<name>A0AAW6GRI3_BACUN</name>
<evidence type="ECO:0008006" key="3">
    <source>
        <dbReference type="Google" id="ProtNLM"/>
    </source>
</evidence>
<gene>
    <name evidence="1" type="ORF">POZ24_11125</name>
</gene>
<organism evidence="1 2">
    <name type="scientific">Bacteroides uniformis</name>
    <dbReference type="NCBI Taxonomy" id="820"/>
    <lineage>
        <taxon>Bacteria</taxon>
        <taxon>Pseudomonadati</taxon>
        <taxon>Bacteroidota</taxon>
        <taxon>Bacteroidia</taxon>
        <taxon>Bacteroidales</taxon>
        <taxon>Bacteroidaceae</taxon>
        <taxon>Bacteroides</taxon>
    </lineage>
</organism>
<proteinExistence type="predicted"/>
<evidence type="ECO:0000313" key="1">
    <source>
        <dbReference type="EMBL" id="MDC1880578.1"/>
    </source>
</evidence>
<sequence>MKEYIEFLKDKMAISRQTGFEVNPDELTPSLYPHVKDIVRWAVSGGCRAIFSSFGMQKTVTQLEILRVVLKHKGGKGLIVCPKRVVVEFLTSREELFLYAKAIYSAMIWGREVNEQNQIIQEKNNSVK</sequence>
<accession>A0AAW6GRI3</accession>
<evidence type="ECO:0000313" key="2">
    <source>
        <dbReference type="Proteomes" id="UP001213309"/>
    </source>
</evidence>
<reference evidence="1" key="1">
    <citation type="submission" date="2022-10" db="EMBL/GenBank/DDBJ databases">
        <title>Human gut microbiome strain richness.</title>
        <authorList>
            <person name="Chen-Liaw A."/>
        </authorList>
    </citation>
    <scope>NUCLEOTIDE SEQUENCE</scope>
    <source>
        <strain evidence="1">1001713st2_A4_1001713B170214_170313</strain>
    </source>
</reference>
<dbReference type="Proteomes" id="UP001213309">
    <property type="component" value="Unassembled WGS sequence"/>
</dbReference>
<dbReference type="AlphaFoldDB" id="A0AAW6GRI3"/>